<dbReference type="EMBL" id="JARPYR010000034">
    <property type="protein sequence ID" value="MDT2597810.1"/>
    <property type="molecule type" value="Genomic_DNA"/>
</dbReference>
<reference evidence="2 4" key="1">
    <citation type="submission" date="2023-03" db="EMBL/GenBank/DDBJ databases">
        <authorList>
            <person name="Shen W."/>
            <person name="Cai J."/>
        </authorList>
    </citation>
    <scope>NUCLEOTIDE SEQUENCE</scope>
    <source>
        <strain evidence="2">P55-2</strain>
        <strain evidence="1 4">P72-2</strain>
    </source>
</reference>
<evidence type="ECO:0000313" key="1">
    <source>
        <dbReference type="EMBL" id="MDT2597810.1"/>
    </source>
</evidence>
<name>A0AAP5NM90_9ENTE</name>
<comment type="caution">
    <text evidence="2">The sequence shown here is derived from an EMBL/GenBank/DDBJ whole genome shotgun (WGS) entry which is preliminary data.</text>
</comment>
<dbReference type="RefSeq" id="WP_137604471.1">
    <property type="nucleotide sequence ID" value="NZ_JARPYR010000034.1"/>
</dbReference>
<gene>
    <name evidence="2" type="ORF">P7D36_12565</name>
    <name evidence="1" type="ORF">P7D39_12450</name>
</gene>
<protein>
    <submittedName>
        <fullName evidence="2">Uncharacterized protein</fullName>
    </submittedName>
</protein>
<dbReference type="Proteomes" id="UP001256547">
    <property type="component" value="Unassembled WGS sequence"/>
</dbReference>
<keyword evidence="4" id="KW-1185">Reference proteome</keyword>
<accession>A0AAP5NM90</accession>
<sequence length="90" mass="10853">MNTYVSVQQENLQEHFQVSLHFSDDQLQLVRNRGLKRPIIQKLRLVEIKHLFIHEVLGCPIISFFYRDRRYTFYQSGLGVMEYLKEHLIS</sequence>
<evidence type="ECO:0000313" key="2">
    <source>
        <dbReference type="EMBL" id="MDT2638316.1"/>
    </source>
</evidence>
<organism evidence="2 3">
    <name type="scientific">Enterococcus dongliensis</name>
    <dbReference type="NCBI Taxonomy" id="2559925"/>
    <lineage>
        <taxon>Bacteria</taxon>
        <taxon>Bacillati</taxon>
        <taxon>Bacillota</taxon>
        <taxon>Bacilli</taxon>
        <taxon>Lactobacillales</taxon>
        <taxon>Enterococcaceae</taxon>
        <taxon>Enterococcus</taxon>
    </lineage>
</organism>
<dbReference type="EMBL" id="JARPYT010000024">
    <property type="protein sequence ID" value="MDT2638316.1"/>
    <property type="molecule type" value="Genomic_DNA"/>
</dbReference>
<dbReference type="AlphaFoldDB" id="A0AAP5NM90"/>
<dbReference type="Proteomes" id="UP001245561">
    <property type="component" value="Unassembled WGS sequence"/>
</dbReference>
<proteinExistence type="predicted"/>
<evidence type="ECO:0000313" key="4">
    <source>
        <dbReference type="Proteomes" id="UP001256547"/>
    </source>
</evidence>
<dbReference type="GeneID" id="86909232"/>
<evidence type="ECO:0000313" key="3">
    <source>
        <dbReference type="Proteomes" id="UP001245561"/>
    </source>
</evidence>